<dbReference type="AlphaFoldDB" id="A0A6G1JC74"/>
<name>A0A6G1JC74_9PLEO</name>
<dbReference type="EMBL" id="MU005574">
    <property type="protein sequence ID" value="KAF2688132.1"/>
    <property type="molecule type" value="Genomic_DNA"/>
</dbReference>
<evidence type="ECO:0000313" key="1">
    <source>
        <dbReference type="EMBL" id="KAF2688132.1"/>
    </source>
</evidence>
<reference evidence="1" key="1">
    <citation type="journal article" date="2020" name="Stud. Mycol.">
        <title>101 Dothideomycetes genomes: a test case for predicting lifestyles and emergence of pathogens.</title>
        <authorList>
            <person name="Haridas S."/>
            <person name="Albert R."/>
            <person name="Binder M."/>
            <person name="Bloem J."/>
            <person name="Labutti K."/>
            <person name="Salamov A."/>
            <person name="Andreopoulos B."/>
            <person name="Baker S."/>
            <person name="Barry K."/>
            <person name="Bills G."/>
            <person name="Bluhm B."/>
            <person name="Cannon C."/>
            <person name="Castanera R."/>
            <person name="Culley D."/>
            <person name="Daum C."/>
            <person name="Ezra D."/>
            <person name="Gonzalez J."/>
            <person name="Henrissat B."/>
            <person name="Kuo A."/>
            <person name="Liang C."/>
            <person name="Lipzen A."/>
            <person name="Lutzoni F."/>
            <person name="Magnuson J."/>
            <person name="Mondo S."/>
            <person name="Nolan M."/>
            <person name="Ohm R."/>
            <person name="Pangilinan J."/>
            <person name="Park H.-J."/>
            <person name="Ramirez L."/>
            <person name="Alfaro M."/>
            <person name="Sun H."/>
            <person name="Tritt A."/>
            <person name="Yoshinaga Y."/>
            <person name="Zwiers L.-H."/>
            <person name="Turgeon B."/>
            <person name="Goodwin S."/>
            <person name="Spatafora J."/>
            <person name="Crous P."/>
            <person name="Grigoriev I."/>
        </authorList>
    </citation>
    <scope>NUCLEOTIDE SEQUENCE</scope>
    <source>
        <strain evidence="1">CBS 122367</strain>
    </source>
</reference>
<protein>
    <submittedName>
        <fullName evidence="1">Uncharacterized protein</fullName>
    </submittedName>
</protein>
<gene>
    <name evidence="1" type="ORF">K458DRAFT_401521</name>
</gene>
<evidence type="ECO:0000313" key="2">
    <source>
        <dbReference type="Proteomes" id="UP000799291"/>
    </source>
</evidence>
<organism evidence="1 2">
    <name type="scientific">Lentithecium fluviatile CBS 122367</name>
    <dbReference type="NCBI Taxonomy" id="1168545"/>
    <lineage>
        <taxon>Eukaryota</taxon>
        <taxon>Fungi</taxon>
        <taxon>Dikarya</taxon>
        <taxon>Ascomycota</taxon>
        <taxon>Pezizomycotina</taxon>
        <taxon>Dothideomycetes</taxon>
        <taxon>Pleosporomycetidae</taxon>
        <taxon>Pleosporales</taxon>
        <taxon>Massarineae</taxon>
        <taxon>Lentitheciaceae</taxon>
        <taxon>Lentithecium</taxon>
    </lineage>
</organism>
<keyword evidence="2" id="KW-1185">Reference proteome</keyword>
<accession>A0A6G1JC74</accession>
<dbReference type="Proteomes" id="UP000799291">
    <property type="component" value="Unassembled WGS sequence"/>
</dbReference>
<sequence length="155" mass="17588">MSQFRQKVRPTSTLPTQPERKKFSNYFCPVLDEANSKREFANALTSLFNSISYADSPEDFDSTAKSIYDKSFRSTKSYLRSSILSRSSEIVNGILRLVKEAKSTLDLVIERLKGPAMIKKSNLLNALVTEMLITLRDLLIEFTSNNAFDLYSQSP</sequence>
<proteinExistence type="predicted"/>